<feature type="compositionally biased region" description="Low complexity" evidence="1">
    <location>
        <begin position="401"/>
        <end position="411"/>
    </location>
</feature>
<evidence type="ECO:0000256" key="1">
    <source>
        <dbReference type="SAM" id="MobiDB-lite"/>
    </source>
</evidence>
<accession>A0A8J5YAQ7</accession>
<dbReference type="Pfam" id="PF03181">
    <property type="entry name" value="BURP"/>
    <property type="match status" value="1"/>
</dbReference>
<dbReference type="PANTHER" id="PTHR31236">
    <property type="entry name" value="BURP DOMAIN PROTEIN USPL1-LIKE"/>
    <property type="match status" value="1"/>
</dbReference>
<feature type="region of interest" description="Disordered" evidence="1">
    <location>
        <begin position="256"/>
        <end position="356"/>
    </location>
</feature>
<dbReference type="OrthoDB" id="988511at2759"/>
<dbReference type="AlphaFoldDB" id="A0A8J5YAQ7"/>
<feature type="region of interest" description="Disordered" evidence="1">
    <location>
        <begin position="392"/>
        <end position="445"/>
    </location>
</feature>
<feature type="region of interest" description="Disordered" evidence="1">
    <location>
        <begin position="203"/>
        <end position="225"/>
    </location>
</feature>
<organism evidence="3 4">
    <name type="scientific">Gossypium anomalum</name>
    <dbReference type="NCBI Taxonomy" id="47600"/>
    <lineage>
        <taxon>Eukaryota</taxon>
        <taxon>Viridiplantae</taxon>
        <taxon>Streptophyta</taxon>
        <taxon>Embryophyta</taxon>
        <taxon>Tracheophyta</taxon>
        <taxon>Spermatophyta</taxon>
        <taxon>Magnoliopsida</taxon>
        <taxon>eudicotyledons</taxon>
        <taxon>Gunneridae</taxon>
        <taxon>Pentapetalae</taxon>
        <taxon>rosids</taxon>
        <taxon>malvids</taxon>
        <taxon>Malvales</taxon>
        <taxon>Malvaceae</taxon>
        <taxon>Malvoideae</taxon>
        <taxon>Gossypium</taxon>
    </lineage>
</organism>
<name>A0A8J5YAQ7_9ROSI</name>
<feature type="compositionally biased region" description="Basic and acidic residues" evidence="1">
    <location>
        <begin position="412"/>
        <end position="441"/>
    </location>
</feature>
<dbReference type="InterPro" id="IPR004873">
    <property type="entry name" value="BURP_dom"/>
</dbReference>
<dbReference type="PANTHER" id="PTHR31236:SF59">
    <property type="entry name" value="BURP DOMAIN PROTEIN"/>
    <property type="match status" value="1"/>
</dbReference>
<feature type="domain" description="BURP" evidence="2">
    <location>
        <begin position="454"/>
        <end position="673"/>
    </location>
</feature>
<keyword evidence="4" id="KW-1185">Reference proteome</keyword>
<evidence type="ECO:0000313" key="3">
    <source>
        <dbReference type="EMBL" id="KAG8485523.1"/>
    </source>
</evidence>
<protein>
    <recommendedName>
        <fullName evidence="2">BURP domain-containing protein</fullName>
    </recommendedName>
</protein>
<sequence>MVHAYKRLCKHGTTQPGKQVPKSMREKEMVNLRFLYSLLVFQLLLLKCDQCNAVKDLKETHSAASFHEDCDRADEKSISSPSPPYIKRLESKYKPGYIMDEEEDKSSSLSSYILRLESKYKPGYVVDGAEEKSSSSSSYISRLESKYKPGYVVDEVEEKNSSPSSRIARLESKYKPGYVVDGAEEKSSSSSSYISRLESKYKPGYGVDEVEEENSSPSSRIARLESKYKPGYVVDGAEEKSSSSSSYISRLESKYKPSYGVDEVEEENSSPSSRIAHLESKYKPGYGVDGAEEKSSSSSSYISRLESKYKPAYGVDEVEEKNSSPSSHIARLESKYKPGYGVDGAEEKSSSSSSYISRLESKYKPAYGVDEVEEKNSSPSSHIARLESKYKPGYGVDGAEENSSSSSNVSRLESKYKPGYGVDKDEYMQSTSRTDHHNLENDRDDDIGSEDVGVFTIDDVLAFNVGRKLSTFFSIRNNSLYPGFLPKELADSIPFSSSEIPKILQFFSIPAATQKAKVIKDTIRKCELEPVKGETKICATSLESMLEFVRNALGPDVDFELISTSHPTMTTPILQSYTITEPPREIKSPKKVACHPLPYLYTIYMCHYDTYETKIFRVALVGDNGDKVDALIVCHIDTSAWSPKHVAFSLLGTKPGIPVCHTFTEGHDVWIQASTIAAI</sequence>
<gene>
    <name evidence="3" type="ORF">CXB51_019042</name>
</gene>
<comment type="caution">
    <text evidence="3">The sequence shown here is derived from an EMBL/GenBank/DDBJ whole genome shotgun (WGS) entry which is preliminary data.</text>
</comment>
<proteinExistence type="predicted"/>
<dbReference type="Proteomes" id="UP000701853">
    <property type="component" value="Chromosome 8"/>
</dbReference>
<evidence type="ECO:0000313" key="4">
    <source>
        <dbReference type="Proteomes" id="UP000701853"/>
    </source>
</evidence>
<dbReference type="InterPro" id="IPR044816">
    <property type="entry name" value="BURP"/>
</dbReference>
<reference evidence="3 4" key="1">
    <citation type="journal article" date="2021" name="bioRxiv">
        <title>The Gossypium anomalum genome as a resource for cotton improvement and evolutionary analysis of hybrid incompatibility.</title>
        <authorList>
            <person name="Grover C.E."/>
            <person name="Yuan D."/>
            <person name="Arick M.A."/>
            <person name="Miller E.R."/>
            <person name="Hu G."/>
            <person name="Peterson D.G."/>
            <person name="Wendel J.F."/>
            <person name="Udall J.A."/>
        </authorList>
    </citation>
    <scope>NUCLEOTIDE SEQUENCE [LARGE SCALE GENOMIC DNA]</scope>
    <source>
        <strain evidence="3">JFW-Udall</strain>
        <tissue evidence="3">Leaf</tissue>
    </source>
</reference>
<dbReference type="EMBL" id="JAHUZN010000008">
    <property type="protein sequence ID" value="KAG8485523.1"/>
    <property type="molecule type" value="Genomic_DNA"/>
</dbReference>
<dbReference type="SMART" id="SM01045">
    <property type="entry name" value="BURP"/>
    <property type="match status" value="1"/>
</dbReference>
<evidence type="ECO:0000259" key="2">
    <source>
        <dbReference type="PROSITE" id="PS51277"/>
    </source>
</evidence>
<dbReference type="PROSITE" id="PS51277">
    <property type="entry name" value="BURP"/>
    <property type="match status" value="1"/>
</dbReference>